<sequence length="236" mass="26918">MLWGATAMASDDRFGNKMRPALEVLREAAEYAADTGSDIWDFAVSIRTLENFGLNESDLRWLVKKDYVRHAREVTPPGDNGRQFRSSGDLTFCKRTCFVLTQSGASMVRAMLADKPAAVDHDGVESNGKRRSDCQELPHTNGFPHWDSERRILYVDKRIVKRFKWRATNQEAVLSTFQEEGWPPRVDDPLPPHPEQDSKRRLSDTIKCLNHKQANDLIRFHGDGTGEGVTWERTDT</sequence>
<gene>
    <name evidence="2" type="ORF">UC8_00860</name>
</gene>
<dbReference type="EMBL" id="CP042914">
    <property type="protein sequence ID" value="QEG38133.1"/>
    <property type="molecule type" value="Genomic_DNA"/>
</dbReference>
<dbReference type="KEGG" id="rul:UC8_00860"/>
<dbReference type="Proteomes" id="UP000325286">
    <property type="component" value="Chromosome"/>
</dbReference>
<protein>
    <submittedName>
        <fullName evidence="2">Uncharacterized protein</fullName>
    </submittedName>
</protein>
<name>A0A5B9QW26_9BACT</name>
<keyword evidence="3" id="KW-1185">Reference proteome</keyword>
<organism evidence="2 3">
    <name type="scientific">Roseimaritima ulvae</name>
    <dbReference type="NCBI Taxonomy" id="980254"/>
    <lineage>
        <taxon>Bacteria</taxon>
        <taxon>Pseudomonadati</taxon>
        <taxon>Planctomycetota</taxon>
        <taxon>Planctomycetia</taxon>
        <taxon>Pirellulales</taxon>
        <taxon>Pirellulaceae</taxon>
        <taxon>Roseimaritima</taxon>
    </lineage>
</organism>
<proteinExistence type="predicted"/>
<reference evidence="2 3" key="1">
    <citation type="submission" date="2019-08" db="EMBL/GenBank/DDBJ databases">
        <title>Deep-cultivation of Planctomycetes and their phenomic and genomic characterization uncovers novel biology.</title>
        <authorList>
            <person name="Wiegand S."/>
            <person name="Jogler M."/>
            <person name="Boedeker C."/>
            <person name="Pinto D."/>
            <person name="Vollmers J."/>
            <person name="Rivas-Marin E."/>
            <person name="Kohn T."/>
            <person name="Peeters S.H."/>
            <person name="Heuer A."/>
            <person name="Rast P."/>
            <person name="Oberbeckmann S."/>
            <person name="Bunk B."/>
            <person name="Jeske O."/>
            <person name="Meyerdierks A."/>
            <person name="Storesund J.E."/>
            <person name="Kallscheuer N."/>
            <person name="Luecker S."/>
            <person name="Lage O.M."/>
            <person name="Pohl T."/>
            <person name="Merkel B.J."/>
            <person name="Hornburger P."/>
            <person name="Mueller R.-W."/>
            <person name="Bruemmer F."/>
            <person name="Labrenz M."/>
            <person name="Spormann A.M."/>
            <person name="Op den Camp H."/>
            <person name="Overmann J."/>
            <person name="Amann R."/>
            <person name="Jetten M.S.M."/>
            <person name="Mascher T."/>
            <person name="Medema M.H."/>
            <person name="Devos D.P."/>
            <person name="Kaster A.-K."/>
            <person name="Ovreas L."/>
            <person name="Rohde M."/>
            <person name="Galperin M.Y."/>
            <person name="Jogler C."/>
        </authorList>
    </citation>
    <scope>NUCLEOTIDE SEQUENCE [LARGE SCALE GENOMIC DNA]</scope>
    <source>
        <strain evidence="2 3">UC8</strain>
    </source>
</reference>
<dbReference type="AlphaFoldDB" id="A0A5B9QW26"/>
<evidence type="ECO:0000313" key="2">
    <source>
        <dbReference type="EMBL" id="QEG38133.1"/>
    </source>
</evidence>
<evidence type="ECO:0000256" key="1">
    <source>
        <dbReference type="SAM" id="MobiDB-lite"/>
    </source>
</evidence>
<evidence type="ECO:0000313" key="3">
    <source>
        <dbReference type="Proteomes" id="UP000325286"/>
    </source>
</evidence>
<accession>A0A5B9QW26</accession>
<feature type="compositionally biased region" description="Basic and acidic residues" evidence="1">
    <location>
        <begin position="185"/>
        <end position="202"/>
    </location>
</feature>
<feature type="region of interest" description="Disordered" evidence="1">
    <location>
        <begin position="180"/>
        <end position="202"/>
    </location>
</feature>